<evidence type="ECO:0000313" key="1">
    <source>
        <dbReference type="EMBL" id="SPD08063.1"/>
    </source>
</evidence>
<protein>
    <submittedName>
        <fullName evidence="1">Uncharacterized protein</fullName>
    </submittedName>
</protein>
<reference evidence="1" key="1">
    <citation type="submission" date="2018-02" db="EMBL/GenBank/DDBJ databases">
        <authorList>
            <person name="Cohen D.B."/>
            <person name="Kent A.D."/>
        </authorList>
    </citation>
    <scope>NUCLEOTIDE SEQUENCE</scope>
</reference>
<accession>A0A2N9H8G8</accession>
<name>A0A2N9H8G8_FAGSY</name>
<dbReference type="AlphaFoldDB" id="A0A2N9H8G8"/>
<dbReference type="EMBL" id="OIVN01003001">
    <property type="protein sequence ID" value="SPD08063.1"/>
    <property type="molecule type" value="Genomic_DNA"/>
</dbReference>
<gene>
    <name evidence="1" type="ORF">FSB_LOCUS35945</name>
</gene>
<proteinExistence type="predicted"/>
<organism evidence="1">
    <name type="scientific">Fagus sylvatica</name>
    <name type="common">Beechnut</name>
    <dbReference type="NCBI Taxonomy" id="28930"/>
    <lineage>
        <taxon>Eukaryota</taxon>
        <taxon>Viridiplantae</taxon>
        <taxon>Streptophyta</taxon>
        <taxon>Embryophyta</taxon>
        <taxon>Tracheophyta</taxon>
        <taxon>Spermatophyta</taxon>
        <taxon>Magnoliopsida</taxon>
        <taxon>eudicotyledons</taxon>
        <taxon>Gunneridae</taxon>
        <taxon>Pentapetalae</taxon>
        <taxon>rosids</taxon>
        <taxon>fabids</taxon>
        <taxon>Fagales</taxon>
        <taxon>Fagaceae</taxon>
        <taxon>Fagus</taxon>
    </lineage>
</organism>
<sequence length="77" mass="8145">MPILVWCGVSISACGGARSRPGMECRSQPGVELDLGLGGASISAWVEYRSRPGLELDLSLVWSADLGLVWSADLGLR</sequence>